<evidence type="ECO:0000259" key="4">
    <source>
        <dbReference type="Pfam" id="PF13699"/>
    </source>
</evidence>
<keyword evidence="1" id="KW-0540">Nuclease</keyword>
<name>A0AAW9PZZ9_9CYAN</name>
<evidence type="ECO:0000313" key="6">
    <source>
        <dbReference type="Proteomes" id="UP001333818"/>
    </source>
</evidence>
<dbReference type="Proteomes" id="UP001333818">
    <property type="component" value="Unassembled WGS sequence"/>
</dbReference>
<sequence>MGKYSEYIKKPTTQPSIAPQAAQLQARPFAPPQIQTSASPQSQESTEAGGERDQLGKLNSEENLCVTPQCFLDNNRSTPESVMQRKWESIIQRAKEGGDAEFNPYREYTPVRGSSQEVFQRKWAETVQRYKENRAIQAGTTLPIQAKLAIAESNDNDEQKVDEAPKALQREAGANEEEEEAIQGKFETDVTVQTKTEIQPNQTGMPDRLKDGIESLSGIDVSDVRVHKNSPKPSQIDALAYAQGNDIHLASGQEEHLPHEAWHVVQQKQGRVQPTLQTQGVGINDDTGLETEADVMGAKASSMISDSVSNKFDTQKAPSDTSDRNNIQRTVNAQLSSNVIQRATSEWLKGRFGYPDTPLMQDFRNKIGDTAFQVFLKYSNEQIESLVDFFKAQPNPILRPQEQCDLLVPLVGTADLPLMKEALAIANYDPTAAPAIKDYLFKYQAKGVKALAIKKLGEKGNDPVAADLLMTELEKYNFHESVKNKVENLGNQKATDEYDEAVEENKQKRESYITSYTENEDIDVDESDETIAESLSNKKATLEYDTAVSKNIVDRETFISTFKKETGVDHTHTFTKNEVTKITPISKGLAKIFPHDDSSSVVKVKELIESKLKQLDRTKESLDNGLEGKKETYKNEVTKKLGEFETKKGKLDSGLEGNKAKYKDALKLAITPLFAFPDSEAASEWVLTSAGADDKKATKLVAWFVNGLSAKISLTDIQKIFTVFSLEKLENVHIPVGGTDAKAQALMLLLNEAKTGEDVKFKTLIDRDETEDFTELLTFFKKANSDIDKALTIFSKKDSSKDVNKLLGDLTVPTVVDPLQEGEDYLKHKGKAADASFLIAKSIPKVDSEKMLAKTWIVGHGEQVAFIYGKSGNNVTRTIAVLDILKGATKPKTPVDVKKWLDLKHTFNNIYNKLQADKDQQFWAGESCAESSVSVTSRTGLGVVKVGKVNVPVEDTVNTVIASCRDKVVGQFHSGGNFGNLGNGAGQTGMVLPDNVGYREYDIKPYKDDPSRGTRRVVVGGANYYYTGDHYKTFTRFRS</sequence>
<feature type="compositionally biased region" description="Polar residues" evidence="3">
    <location>
        <begin position="33"/>
        <end position="46"/>
    </location>
</feature>
<comment type="caution">
    <text evidence="5">The sequence shown here is derived from an EMBL/GenBank/DDBJ whole genome shotgun (WGS) entry which is preliminary data.</text>
</comment>
<evidence type="ECO:0000313" key="5">
    <source>
        <dbReference type="EMBL" id="MEE3718592.1"/>
    </source>
</evidence>
<dbReference type="GO" id="GO:0003723">
    <property type="term" value="F:RNA binding"/>
    <property type="evidence" value="ECO:0007669"/>
    <property type="project" value="InterPro"/>
</dbReference>
<feature type="region of interest" description="Disordered" evidence="3">
    <location>
        <begin position="1"/>
        <end position="59"/>
    </location>
</feature>
<dbReference type="Pfam" id="PF00545">
    <property type="entry name" value="Ribonuclease"/>
    <property type="match status" value="1"/>
</dbReference>
<reference evidence="5" key="1">
    <citation type="submission" date="2024-01" db="EMBL/GenBank/DDBJ databases">
        <title>Bank of Algae and Cyanobacteria of the Azores (BACA) strain genomes.</title>
        <authorList>
            <person name="Luz R."/>
            <person name="Cordeiro R."/>
            <person name="Fonseca A."/>
            <person name="Goncalves V."/>
        </authorList>
    </citation>
    <scope>NUCLEOTIDE SEQUENCE</scope>
    <source>
        <strain evidence="5">BACA0141</strain>
    </source>
</reference>
<feature type="region of interest" description="Disordered" evidence="3">
    <location>
        <begin position="307"/>
        <end position="326"/>
    </location>
</feature>
<evidence type="ECO:0000256" key="2">
    <source>
        <dbReference type="ARBA" id="ARBA00022801"/>
    </source>
</evidence>
<keyword evidence="6" id="KW-1185">Reference proteome</keyword>
<dbReference type="SUPFAM" id="SSF53933">
    <property type="entry name" value="Microbial ribonucleases"/>
    <property type="match status" value="1"/>
</dbReference>
<protein>
    <submittedName>
        <fullName evidence="5">Ribonuclease domain-containing protein</fullName>
    </submittedName>
</protein>
<dbReference type="Pfam" id="PF13699">
    <property type="entry name" value="eCIS_core"/>
    <property type="match status" value="1"/>
</dbReference>
<gene>
    <name evidence="5" type="ORF">V2H45_17770</name>
</gene>
<dbReference type="Gene3D" id="3.10.450.30">
    <property type="entry name" value="Microbial ribonucleases"/>
    <property type="match status" value="1"/>
</dbReference>
<dbReference type="InterPro" id="IPR016191">
    <property type="entry name" value="Ribonuclease/ribotoxin"/>
</dbReference>
<dbReference type="GO" id="GO:0004521">
    <property type="term" value="F:RNA endonuclease activity"/>
    <property type="evidence" value="ECO:0007669"/>
    <property type="project" value="InterPro"/>
</dbReference>
<evidence type="ECO:0000256" key="3">
    <source>
        <dbReference type="SAM" id="MobiDB-lite"/>
    </source>
</evidence>
<dbReference type="InterPro" id="IPR000026">
    <property type="entry name" value="N1-like"/>
</dbReference>
<keyword evidence="2" id="KW-0378">Hydrolase</keyword>
<dbReference type="AlphaFoldDB" id="A0AAW9PZZ9"/>
<dbReference type="InterPro" id="IPR025295">
    <property type="entry name" value="eCIS_core_dom"/>
</dbReference>
<proteinExistence type="predicted"/>
<accession>A0AAW9PZZ9</accession>
<dbReference type="EMBL" id="JAZBJZ010000084">
    <property type="protein sequence ID" value="MEE3718592.1"/>
    <property type="molecule type" value="Genomic_DNA"/>
</dbReference>
<dbReference type="RefSeq" id="WP_330485026.1">
    <property type="nucleotide sequence ID" value="NZ_JAZBJZ010000084.1"/>
</dbReference>
<dbReference type="GO" id="GO:0016787">
    <property type="term" value="F:hydrolase activity"/>
    <property type="evidence" value="ECO:0007669"/>
    <property type="project" value="UniProtKB-KW"/>
</dbReference>
<feature type="domain" description="eCIS core" evidence="4">
    <location>
        <begin position="205"/>
        <end position="270"/>
    </location>
</feature>
<evidence type="ECO:0000256" key="1">
    <source>
        <dbReference type="ARBA" id="ARBA00022722"/>
    </source>
</evidence>
<organism evidence="5 6">
    <name type="scientific">Tumidithrix elongata BACA0141</name>
    <dbReference type="NCBI Taxonomy" id="2716417"/>
    <lineage>
        <taxon>Bacteria</taxon>
        <taxon>Bacillati</taxon>
        <taxon>Cyanobacteriota</taxon>
        <taxon>Cyanophyceae</taxon>
        <taxon>Pseudanabaenales</taxon>
        <taxon>Pseudanabaenaceae</taxon>
        <taxon>Tumidithrix</taxon>
        <taxon>Tumidithrix elongata</taxon>
    </lineage>
</organism>